<protein>
    <submittedName>
        <fullName evidence="6">Lipopolysaccharide transport periplasmic protein LptA</fullName>
    </submittedName>
</protein>
<feature type="domain" description="Organic solvent tolerance-like N-terminal" evidence="5">
    <location>
        <begin position="39"/>
        <end position="144"/>
    </location>
</feature>
<evidence type="ECO:0000256" key="2">
    <source>
        <dbReference type="ARBA" id="ARBA00022729"/>
    </source>
</evidence>
<dbReference type="InterPro" id="IPR052037">
    <property type="entry name" value="LPS_export_LptA"/>
</dbReference>
<evidence type="ECO:0000256" key="3">
    <source>
        <dbReference type="ARBA" id="ARBA00022764"/>
    </source>
</evidence>
<name>A0ABV9KHE4_9RHOB</name>
<dbReference type="PANTHER" id="PTHR36504">
    <property type="entry name" value="LIPOPOLYSACCHARIDE EXPORT SYSTEM PROTEIN LPTA"/>
    <property type="match status" value="1"/>
</dbReference>
<dbReference type="Proteomes" id="UP001595973">
    <property type="component" value="Unassembled WGS sequence"/>
</dbReference>
<reference evidence="7" key="1">
    <citation type="journal article" date="2019" name="Int. J. Syst. Evol. Microbiol.">
        <title>The Global Catalogue of Microorganisms (GCM) 10K type strain sequencing project: providing services to taxonomists for standard genome sequencing and annotation.</title>
        <authorList>
            <consortium name="The Broad Institute Genomics Platform"/>
            <consortium name="The Broad Institute Genome Sequencing Center for Infectious Disease"/>
            <person name="Wu L."/>
            <person name="Ma J."/>
        </authorList>
    </citation>
    <scope>NUCLEOTIDE SEQUENCE [LARGE SCALE GENOMIC DNA]</scope>
    <source>
        <strain evidence="7">CGMCC 4.7283</strain>
    </source>
</reference>
<dbReference type="EMBL" id="JBHSGI010000009">
    <property type="protein sequence ID" value="MFC4669368.1"/>
    <property type="molecule type" value="Genomic_DNA"/>
</dbReference>
<feature type="chain" id="PRO_5046280678" evidence="4">
    <location>
        <begin position="21"/>
        <end position="161"/>
    </location>
</feature>
<keyword evidence="7" id="KW-1185">Reference proteome</keyword>
<evidence type="ECO:0000259" key="5">
    <source>
        <dbReference type="Pfam" id="PF03968"/>
    </source>
</evidence>
<proteinExistence type="predicted"/>
<evidence type="ECO:0000313" key="6">
    <source>
        <dbReference type="EMBL" id="MFC4669368.1"/>
    </source>
</evidence>
<feature type="signal peptide" evidence="4">
    <location>
        <begin position="1"/>
        <end position="20"/>
    </location>
</feature>
<dbReference type="Pfam" id="PF03968">
    <property type="entry name" value="LptD_N"/>
    <property type="match status" value="1"/>
</dbReference>
<keyword evidence="2 4" id="KW-0732">Signal</keyword>
<sequence>MLTVRNLAVCLLLAAPAVQAQTTNVAFGAVKADTSLPVEVTADTLDVNQADGSALFKGNVLVGQGEMKLTAQQVLVIYKKDGGGIAQVEATGDVVLVSGPDAAEADRADYSIETGVVVMTGNVLLTQGNNALTSERMTVNLTTGAAQMNGRVKTVLNPKGN</sequence>
<evidence type="ECO:0000313" key="7">
    <source>
        <dbReference type="Proteomes" id="UP001595973"/>
    </source>
</evidence>
<comment type="caution">
    <text evidence="6">The sequence shown here is derived from an EMBL/GenBank/DDBJ whole genome shotgun (WGS) entry which is preliminary data.</text>
</comment>
<evidence type="ECO:0000256" key="1">
    <source>
        <dbReference type="ARBA" id="ARBA00022448"/>
    </source>
</evidence>
<dbReference type="PANTHER" id="PTHR36504:SF1">
    <property type="entry name" value="LIPOPOLYSACCHARIDE EXPORT SYSTEM PROTEIN LPTA"/>
    <property type="match status" value="1"/>
</dbReference>
<accession>A0ABV9KHE4</accession>
<dbReference type="Gene3D" id="2.60.450.10">
    <property type="entry name" value="Lipopolysaccharide (LPS) transport protein A like domain"/>
    <property type="match status" value="1"/>
</dbReference>
<dbReference type="InterPro" id="IPR014340">
    <property type="entry name" value="LptA"/>
</dbReference>
<keyword evidence="1" id="KW-0813">Transport</keyword>
<dbReference type="InterPro" id="IPR005653">
    <property type="entry name" value="OstA-like_N"/>
</dbReference>
<organism evidence="6 7">
    <name type="scientific">Seohaeicola nanhaiensis</name>
    <dbReference type="NCBI Taxonomy" id="1387282"/>
    <lineage>
        <taxon>Bacteria</taxon>
        <taxon>Pseudomonadati</taxon>
        <taxon>Pseudomonadota</taxon>
        <taxon>Alphaproteobacteria</taxon>
        <taxon>Rhodobacterales</taxon>
        <taxon>Roseobacteraceae</taxon>
        <taxon>Seohaeicola</taxon>
    </lineage>
</organism>
<evidence type="ECO:0000256" key="4">
    <source>
        <dbReference type="SAM" id="SignalP"/>
    </source>
</evidence>
<keyword evidence="3" id="KW-0574">Periplasm</keyword>
<gene>
    <name evidence="6" type="primary">lptA</name>
    <name evidence="6" type="ORF">ACFO5X_12455</name>
</gene>
<dbReference type="RefSeq" id="WP_380717786.1">
    <property type="nucleotide sequence ID" value="NZ_JBHSGI010000009.1"/>
</dbReference>
<dbReference type="NCBIfam" id="TIGR03002">
    <property type="entry name" value="outer_YhbN_LptA"/>
    <property type="match status" value="1"/>
</dbReference>